<keyword evidence="3" id="KW-0255">Endonuclease</keyword>
<dbReference type="eggNOG" id="COG3950">
    <property type="taxonomic scope" value="Bacteria"/>
</dbReference>
<dbReference type="Pfam" id="PF20469">
    <property type="entry name" value="OLD-like_TOPRIM"/>
    <property type="match status" value="1"/>
</dbReference>
<accession>C4Z3V4</accession>
<dbReference type="InterPro" id="IPR027417">
    <property type="entry name" value="P-loop_NTPase"/>
</dbReference>
<dbReference type="PANTHER" id="PTHR43581:SF4">
    <property type="entry name" value="ATP_GTP PHOSPHATASE"/>
    <property type="match status" value="1"/>
</dbReference>
<dbReference type="AlphaFoldDB" id="C4Z3V4"/>
<organism evidence="3 4">
    <name type="scientific">Lachnospira eligens (strain ATCC 27750 / DSM 3376 / VPI C15-48 / C15-B4)</name>
    <name type="common">Eubacterium eligens</name>
    <dbReference type="NCBI Taxonomy" id="515620"/>
    <lineage>
        <taxon>Bacteria</taxon>
        <taxon>Bacillati</taxon>
        <taxon>Bacillota</taxon>
        <taxon>Clostridia</taxon>
        <taxon>Lachnospirales</taxon>
        <taxon>Lachnospiraceae</taxon>
        <taxon>Lachnospira</taxon>
    </lineage>
</organism>
<evidence type="ECO:0000259" key="2">
    <source>
        <dbReference type="Pfam" id="PF20469"/>
    </source>
</evidence>
<evidence type="ECO:0000259" key="1">
    <source>
        <dbReference type="Pfam" id="PF13476"/>
    </source>
</evidence>
<dbReference type="InterPro" id="IPR034139">
    <property type="entry name" value="TOPRIM_OLD"/>
</dbReference>
<evidence type="ECO:0000313" key="3">
    <source>
        <dbReference type="EMBL" id="ACR72779.1"/>
    </source>
</evidence>
<feature type="domain" description="OLD protein-like TOPRIM" evidence="2">
    <location>
        <begin position="396"/>
        <end position="460"/>
    </location>
</feature>
<reference evidence="3 4" key="1">
    <citation type="journal article" date="2009" name="Proc. Natl. Acad. Sci. U.S.A.">
        <title>Characterizing a model human gut microbiota composed of members of its two dominant bacterial phyla.</title>
        <authorList>
            <person name="Mahowald M.A."/>
            <person name="Rey F.E."/>
            <person name="Seedorf H."/>
            <person name="Turnbaugh P.J."/>
            <person name="Fulton R.S."/>
            <person name="Wollam A."/>
            <person name="Shah N."/>
            <person name="Wang C."/>
            <person name="Magrini V."/>
            <person name="Wilson R.K."/>
            <person name="Cantarel B.L."/>
            <person name="Coutinho P.M."/>
            <person name="Henrissat B."/>
            <person name="Crock L.W."/>
            <person name="Russell A."/>
            <person name="Verberkmoes N.C."/>
            <person name="Hettich R.L."/>
            <person name="Gordon J.I."/>
        </authorList>
    </citation>
    <scope>NUCLEOTIDE SEQUENCE [LARGE SCALE GENOMIC DNA]</scope>
    <source>
        <strain evidence="4">ATCC 27750 / DSM 3376 / VPI C15-48 / C15-B4</strain>
    </source>
</reference>
<keyword evidence="3" id="KW-0540">Nuclease</keyword>
<dbReference type="InterPro" id="IPR051396">
    <property type="entry name" value="Bact_Antivir_Def_Nuclease"/>
</dbReference>
<dbReference type="GO" id="GO:0004519">
    <property type="term" value="F:endonuclease activity"/>
    <property type="evidence" value="ECO:0007669"/>
    <property type="project" value="UniProtKB-KW"/>
</dbReference>
<sequence>MGNHDGKRYFLAELHMGNMRRHRMFIRKVKIHNFKCYRDFEITLEEGLNIVVGDNEAGKSTILEAINLALTGIISGKSIWNEISQYIFNKEAVDEYIVSLGTAPIALPYITIEIFFGGDENPLMNGDANSDRDNSAEGFCFKIAFNDKYADEYEALVQQRNVKSLPIEYYDITWTTFARDAITTRSIPYKSSLIDSSEYRYKSGNDLYLSRIIKGSLEPEDITSIAQAHRKMRDTFINDPSIEAINNKINQDASLTDKKIALSVELVTKNAWENSLVTQLDEIPFHYVGKGEQCVVKTELALAKRTSQNASIILLEEPENHLSHTRLNQLIKCISEQYAEKQILISTHSSFVANKLGLRKVMLLENLKIIKFSELSGDTYNFFKKVAGYDTLRMILCKKAILCEGDSDELVIQKAYMQLNDGRLPIEDGIEVISVGVSFLRFLELADCIRTKIAVVTDNDGDMAAINKKYENYMGANQKDYIKICVDDVVDTGTLKIGNNDYNYNTLEPKLLKANGLDKLNRIFGTDYTDEDDLRKFMKHNKTECGLKIFESTEQIEIPEYILEAIRW</sequence>
<protein>
    <submittedName>
        <fullName evidence="3">Putative ATP-dependent endonuclease of the OLD family</fullName>
    </submittedName>
</protein>
<keyword evidence="4" id="KW-1185">Reference proteome</keyword>
<dbReference type="Pfam" id="PF13476">
    <property type="entry name" value="AAA_23"/>
    <property type="match status" value="1"/>
</dbReference>
<dbReference type="KEGG" id="eel:EUBELI_01789"/>
<dbReference type="HOGENOM" id="CLU_035131_0_0_9"/>
<dbReference type="InterPro" id="IPR038729">
    <property type="entry name" value="Rad50/SbcC_AAA"/>
</dbReference>
<keyword evidence="3" id="KW-0378">Hydrolase</keyword>
<proteinExistence type="predicted"/>
<dbReference type="EMBL" id="CP001104">
    <property type="protein sequence ID" value="ACR72779.1"/>
    <property type="molecule type" value="Genomic_DNA"/>
</dbReference>
<feature type="domain" description="Rad50/SbcC-type AAA" evidence="1">
    <location>
        <begin position="28"/>
        <end position="233"/>
    </location>
</feature>
<dbReference type="Proteomes" id="UP000001476">
    <property type="component" value="Chromosome"/>
</dbReference>
<dbReference type="Gene3D" id="3.40.50.300">
    <property type="entry name" value="P-loop containing nucleotide triphosphate hydrolases"/>
    <property type="match status" value="1"/>
</dbReference>
<evidence type="ECO:0000313" key="4">
    <source>
        <dbReference type="Proteomes" id="UP000001476"/>
    </source>
</evidence>
<dbReference type="STRING" id="515620.EUBELI_01789"/>
<gene>
    <name evidence="3" type="ordered locus">EUBELI_01789</name>
</gene>
<name>C4Z3V4_LACE2</name>
<dbReference type="CDD" id="cd01026">
    <property type="entry name" value="TOPRIM_OLD"/>
    <property type="match status" value="1"/>
</dbReference>
<dbReference type="SUPFAM" id="SSF52540">
    <property type="entry name" value="P-loop containing nucleoside triphosphate hydrolases"/>
    <property type="match status" value="1"/>
</dbReference>
<dbReference type="PANTHER" id="PTHR43581">
    <property type="entry name" value="ATP/GTP PHOSPHATASE"/>
    <property type="match status" value="1"/>
</dbReference>